<keyword evidence="8" id="KW-1185">Reference proteome</keyword>
<comment type="similarity">
    <text evidence="5">Belongs to the Lederbergvirus large terminase family.</text>
</comment>
<name>A0A2H5BQA2_9CAUD</name>
<dbReference type="InterPro" id="IPR044265">
    <property type="entry name" value="Terminase_large_su_BPP22"/>
</dbReference>
<keyword evidence="5" id="KW-0426">Late protein</keyword>
<dbReference type="EC" id="3.6.4.-" evidence="5"/>
<dbReference type="GO" id="GO:0016887">
    <property type="term" value="F:ATP hydrolysis activity"/>
    <property type="evidence" value="ECO:0007669"/>
    <property type="project" value="InterPro"/>
</dbReference>
<accession>A0A2H5BQA2</accession>
<dbReference type="HAMAP" id="MF_04148">
    <property type="entry name" value="TERL_BPP22"/>
    <property type="match status" value="1"/>
</dbReference>
<dbReference type="GO" id="GO:0051276">
    <property type="term" value="P:chromosome organization"/>
    <property type="evidence" value="ECO:0007669"/>
    <property type="project" value="UniProtKB-UniRule"/>
</dbReference>
<reference evidence="7 8" key="1">
    <citation type="submission" date="2017-12" db="EMBL/GenBank/DDBJ databases">
        <title>Genomic analysis of a novel phage Vp_R1 lytic to Vibrio parahaemolyticus.</title>
        <authorList>
            <person name="Ren H."/>
            <person name="Li Z."/>
        </authorList>
    </citation>
    <scope>NUCLEOTIDE SEQUENCE [LARGE SCALE GENOMIC DNA]</scope>
</reference>
<evidence type="ECO:0000256" key="2">
    <source>
        <dbReference type="ARBA" id="ARBA00022741"/>
    </source>
</evidence>
<feature type="binding site" evidence="5">
    <location>
        <position position="466"/>
    </location>
    <ligand>
        <name>Mg(2+)</name>
        <dbReference type="ChEBI" id="CHEBI:18420"/>
        <note>catalytic; for nuclease activity</note>
    </ligand>
</feature>
<keyword evidence="2 5" id="KW-0547">Nucleotide-binding</keyword>
<feature type="short sequence motif" description="Walker B motif" evidence="5">
    <location>
        <begin position="194"/>
        <end position="199"/>
    </location>
</feature>
<keyword evidence="3 5" id="KW-0067">ATP-binding</keyword>
<keyword evidence="5" id="KW-0540">Nuclease</keyword>
<dbReference type="Gene3D" id="3.40.50.300">
    <property type="entry name" value="P-loop containing nucleotide triphosphate hydrolases"/>
    <property type="match status" value="1"/>
</dbReference>
<keyword evidence="5" id="KW-0378">Hydrolase</keyword>
<sequence>MDFDISKLTPELIASLSDEERYELMLLLEDREEYMRHNWLEFFRPYKFQEEFYAASKHYKRRFLCAANRVGKSFSEAIEMAAHLTGIYPDWWEGHRFDKPILAWAIGISSESTQNVLQKELFGTSHGKDKETLGTGSIPRKCIDFENLVKDGHRIISCKIKHFDKDGLEDGYSVLQFKSTAQGEHVLMGATVDYIWMDEEDPHRSEQIYAQCVTRTATTGGLITITATPENGLTSLVDLFMKGGEDADGKARLYFQNATWDDAPHLDDETKKELLASIPEWQHDMRTRGIPIMGEGLIYAVDERTVTIPPFEIPSHWKRVCGVDIGITHPTAAVWSAYDPATDTIFIYDVYHGTGDVPALHATAINERGNWIPVVLPHDADNTERGSGKTVATYYREAGVNAMLDTFYNPVGFDGKQNNFVEPGIMEINQRMKTGRFKIFSHCGKIFEEMRRYHRKDGRIVKTFDDALDAMRYSAQSVTHRGISEGEAGAGYSAAYQDNWDGWERNY</sequence>
<evidence type="ECO:0000313" key="7">
    <source>
        <dbReference type="EMBL" id="AUG88472.1"/>
    </source>
</evidence>
<evidence type="ECO:0000256" key="5">
    <source>
        <dbReference type="HAMAP-Rule" id="MF_04148"/>
    </source>
</evidence>
<comment type="function">
    <text evidence="5">The terminase large subunit acts as an ATP driven molecular motor necessary for viral DNA translocation into empty capsids and as an endonuclease that cuts the viral genome to initiate and to end a packaging reaction. The terminase lies at a unique vertex of the procapsid and is composed of two subunits, a small terminase subunit involved in viral DNA recognition (packaging sequence), and a large terminase subunit possessing endonucleolytic and ATPase activities. Both terminase subunits heterooligomerize and are docked on the portal protein to form the packaging machine. Once the capsid is packaged with the DNA, the terminase cleaves the viral genome concatemer and is substituted by the tail.</text>
</comment>
<organism evidence="7 8">
    <name type="scientific">Vibrio phage Vp_R1</name>
    <dbReference type="NCBI Taxonomy" id="2059867"/>
    <lineage>
        <taxon>Viruses</taxon>
        <taxon>Duplodnaviria</taxon>
        <taxon>Heunggongvirae</taxon>
        <taxon>Uroviricota</taxon>
        <taxon>Caudoviricetes</taxon>
        <taxon>Grimontviridae</taxon>
        <taxon>Dalianvirus</taxon>
        <taxon>Dalianvirus R1</taxon>
    </lineage>
</organism>
<dbReference type="EC" id="3.1.21.-" evidence="5"/>
<protein>
    <recommendedName>
        <fullName evidence="5">Terminase, large subunit</fullName>
    </recommendedName>
    <alternativeName>
        <fullName evidence="5">DNA-packaging protein gp2</fullName>
    </alternativeName>
    <domain>
        <recommendedName>
            <fullName evidence="5">Endonuclease</fullName>
            <ecNumber evidence="5">3.1.21.-</ecNumber>
        </recommendedName>
    </domain>
    <domain>
        <recommendedName>
            <fullName evidence="5">ATPase</fullName>
            <ecNumber evidence="5">3.6.4.-</ecNumber>
        </recommendedName>
    </domain>
</protein>
<dbReference type="GO" id="GO:0004519">
    <property type="term" value="F:endonuclease activity"/>
    <property type="evidence" value="ECO:0007669"/>
    <property type="project" value="UniProtKB-UniRule"/>
</dbReference>
<evidence type="ECO:0000256" key="3">
    <source>
        <dbReference type="ARBA" id="ARBA00022840"/>
    </source>
</evidence>
<keyword evidence="5" id="KW-0255">Endonuclease</keyword>
<evidence type="ECO:0000256" key="4">
    <source>
        <dbReference type="ARBA" id="ARBA00023219"/>
    </source>
</evidence>
<evidence type="ECO:0000259" key="6">
    <source>
        <dbReference type="Pfam" id="PF17289"/>
    </source>
</evidence>
<dbReference type="GO" id="GO:0019073">
    <property type="term" value="P:viral DNA genome packaging"/>
    <property type="evidence" value="ECO:0007669"/>
    <property type="project" value="UniProtKB-UniRule"/>
</dbReference>
<dbReference type="GO" id="GO:0046872">
    <property type="term" value="F:metal ion binding"/>
    <property type="evidence" value="ECO:0007669"/>
    <property type="project" value="UniProtKB-UniRule"/>
</dbReference>
<keyword evidence="5" id="KW-0460">Magnesium</keyword>
<dbReference type="InterPro" id="IPR035421">
    <property type="entry name" value="Terminase_6C"/>
</dbReference>
<dbReference type="GO" id="GO:0098009">
    <property type="term" value="C:viral terminase, large subunit"/>
    <property type="evidence" value="ECO:0007669"/>
    <property type="project" value="UniProtKB-UniRule"/>
</dbReference>
<keyword evidence="5" id="KW-0479">Metal-binding</keyword>
<evidence type="ECO:0000256" key="1">
    <source>
        <dbReference type="ARBA" id="ARBA00022612"/>
    </source>
</evidence>
<comment type="cofactor">
    <cofactor evidence="5">
        <name>Mg(2+)</name>
        <dbReference type="ChEBI" id="CHEBI:18420"/>
    </cofactor>
    <text evidence="5">Nuclease activity probably requires 2 Mg(2+) ions per subunit.</text>
</comment>
<feature type="binding site" evidence="5">
    <location>
        <position position="324"/>
    </location>
    <ligand>
        <name>Mg(2+)</name>
        <dbReference type="ChEBI" id="CHEBI:18420"/>
        <note>catalytic; for nuclease activity</note>
    </ligand>
</feature>
<dbReference type="Pfam" id="PF17289">
    <property type="entry name" value="Terminase_6C"/>
    <property type="match status" value="1"/>
</dbReference>
<dbReference type="Proteomes" id="UP000240283">
    <property type="component" value="Segment"/>
</dbReference>
<comment type="domain">
    <text evidence="5">The ATPase region is in the N-terminus, whereas the nuclease region is in the C-terminus.</text>
</comment>
<dbReference type="Gene3D" id="3.30.420.280">
    <property type="match status" value="1"/>
</dbReference>
<dbReference type="Pfam" id="PF03237">
    <property type="entry name" value="Terminase_6N"/>
    <property type="match status" value="1"/>
</dbReference>
<keyword evidence="1 5" id="KW-1188">Viral release from host cell</keyword>
<feature type="active site" description="For ATPase activity" evidence="5">
    <location>
        <position position="199"/>
    </location>
</feature>
<keyword evidence="4 5" id="KW-0231">Viral genome packaging</keyword>
<dbReference type="GO" id="GO:0005524">
    <property type="term" value="F:ATP binding"/>
    <property type="evidence" value="ECO:0007669"/>
    <property type="project" value="UniProtKB-KW"/>
</dbReference>
<proteinExistence type="inferred from homology"/>
<gene>
    <name evidence="7" type="ORF">VPR_108</name>
</gene>
<feature type="domain" description="Terminase large subunit gp17-like C-terminal" evidence="6">
    <location>
        <begin position="322"/>
        <end position="474"/>
    </location>
</feature>
<comment type="subunit">
    <text evidence="5">Interacts with the terminase small subunit; the active complex is composed of a monomer of the terminase large subunit and a nonamer ring of terminase small subunits. Interacts with the portal protein; this interaction allows the packaging of viral DNA.</text>
</comment>
<dbReference type="EMBL" id="MG603697">
    <property type="protein sequence ID" value="AUG88472.1"/>
    <property type="molecule type" value="Genomic_DNA"/>
</dbReference>
<evidence type="ECO:0000313" key="8">
    <source>
        <dbReference type="Proteomes" id="UP000240283"/>
    </source>
</evidence>
<dbReference type="InterPro" id="IPR027417">
    <property type="entry name" value="P-loop_NTPase"/>
</dbReference>
<feature type="short sequence motif" description="Walker A motif" evidence="5">
    <location>
        <begin position="66"/>
        <end position="73"/>
    </location>
</feature>